<keyword evidence="2" id="KW-1185">Reference proteome</keyword>
<accession>A0A3D9CAU2</accession>
<dbReference type="Proteomes" id="UP000256686">
    <property type="component" value="Unassembled WGS sequence"/>
</dbReference>
<organism evidence="1 2">
    <name type="scientific">Chryseobacterium pennae</name>
    <dbReference type="NCBI Taxonomy" id="2258962"/>
    <lineage>
        <taxon>Bacteria</taxon>
        <taxon>Pseudomonadati</taxon>
        <taxon>Bacteroidota</taxon>
        <taxon>Flavobacteriia</taxon>
        <taxon>Flavobacteriales</taxon>
        <taxon>Weeksellaceae</taxon>
        <taxon>Chryseobacterium group</taxon>
        <taxon>Chryseobacterium</taxon>
    </lineage>
</organism>
<dbReference type="AlphaFoldDB" id="A0A3D9CAU2"/>
<protein>
    <submittedName>
        <fullName evidence="1">Uncharacterized protein</fullName>
    </submittedName>
</protein>
<dbReference type="EMBL" id="QNVT01000006">
    <property type="protein sequence ID" value="REC62879.1"/>
    <property type="molecule type" value="Genomic_DNA"/>
</dbReference>
<reference evidence="2" key="1">
    <citation type="submission" date="2018-06" db="EMBL/GenBank/DDBJ databases">
        <authorList>
            <person name="Lum Nde A."/>
            <person name="Hugo C."/>
        </authorList>
    </citation>
    <scope>NUCLEOTIDE SEQUENCE [LARGE SCALE GENOMIC DNA]</scope>
    <source>
        <strain evidence="2">1_F178</strain>
    </source>
</reference>
<name>A0A3D9CAU2_9FLAO</name>
<sequence length="243" mass="28187">MLIYNRKLSKQKPTGIIYTFMDINLDSISLIIRKLQELEQIFQENKALILTENDLKCQLFRLIYDLFPISHETFSPDIKGCAVHSEVKFFDEDDKLTLVPDLIVVNTSNISIYHSTEYEIIKHTPVYNSNPSKNFTIAGGAILIELKFCRDKNGINDTDIFNYQQDVDKMIRLKEIIENKNNGNEKVYGIFVAFNKTNLGENKFQIFKNSNNHNDEIKIFYGTGMVDFANTTKNPFNYIDDQL</sequence>
<comment type="caution">
    <text evidence="1">The sequence shown here is derived from an EMBL/GenBank/DDBJ whole genome shotgun (WGS) entry which is preliminary data.</text>
</comment>
<proteinExistence type="predicted"/>
<gene>
    <name evidence="1" type="ORF">DRF65_08645</name>
</gene>
<evidence type="ECO:0000313" key="2">
    <source>
        <dbReference type="Proteomes" id="UP000256686"/>
    </source>
</evidence>
<evidence type="ECO:0000313" key="1">
    <source>
        <dbReference type="EMBL" id="REC62879.1"/>
    </source>
</evidence>